<dbReference type="PANTHER" id="PTHR12475">
    <property type="match status" value="1"/>
</dbReference>
<dbReference type="InterPro" id="IPR051490">
    <property type="entry name" value="THEM6_lcsJ_thioesterase"/>
</dbReference>
<comment type="caution">
    <text evidence="2">The sequence shown here is derived from an EMBL/GenBank/DDBJ whole genome shotgun (WGS) entry which is preliminary data.</text>
</comment>
<dbReference type="Gene3D" id="3.10.129.10">
    <property type="entry name" value="Hotdog Thioesterase"/>
    <property type="match status" value="1"/>
</dbReference>
<sequence length="317" mass="35570">MGLLHLPSPSTVAVGAGVWALFVADSSRLAPSLLKKLLAVLLVLNWKNLPGAWHLQVWKTVPEWWARAWHRGGEEKALAIAQDPFAVKSITKGKVTLGDADYNMHMSNSTYARVSDAARFRMMLELIGPAFAAGVWSPLGATSFSFYREIPLGAAYEMETRVLSWDDKWASLPPPFMYCITRFTTAPKRGQTERTLCCVALFRLCFKLRGSRLTIPPSRVLSLSGLASSNGDRTNWERTLRLRAAGPKIVRKWLEYGGAVAARRQGKWPAEKELPAVPEGWTLEEWEKDGLEGVEEKRVEKLVVARRYGDTEEWKDL</sequence>
<evidence type="ECO:0008006" key="4">
    <source>
        <dbReference type="Google" id="ProtNLM"/>
    </source>
</evidence>
<dbReference type="CDD" id="cd00586">
    <property type="entry name" value="4HBT"/>
    <property type="match status" value="1"/>
</dbReference>
<dbReference type="Proteomes" id="UP000311382">
    <property type="component" value="Unassembled WGS sequence"/>
</dbReference>
<comment type="similarity">
    <text evidence="1">Belongs to the lcsJ thioesterase family.</text>
</comment>
<dbReference type="PANTHER" id="PTHR12475:SF4">
    <property type="entry name" value="PROTEIN THEM6"/>
    <property type="match status" value="1"/>
</dbReference>
<name>A0A5C5FYB1_9BASI</name>
<protein>
    <recommendedName>
        <fullName evidence="4">Thioesterase-like superfamily-domain-containing protein</fullName>
    </recommendedName>
</protein>
<gene>
    <name evidence="2" type="ORF">DMC30DRAFT_350961</name>
</gene>
<evidence type="ECO:0000256" key="1">
    <source>
        <dbReference type="ARBA" id="ARBA00038476"/>
    </source>
</evidence>
<dbReference type="SUPFAM" id="SSF54637">
    <property type="entry name" value="Thioesterase/thiol ester dehydrase-isomerase"/>
    <property type="match status" value="1"/>
</dbReference>
<dbReference type="InterPro" id="IPR029069">
    <property type="entry name" value="HotDog_dom_sf"/>
</dbReference>
<accession>A0A5C5FYB1</accession>
<evidence type="ECO:0000313" key="3">
    <source>
        <dbReference type="Proteomes" id="UP000311382"/>
    </source>
</evidence>
<organism evidence="2 3">
    <name type="scientific">Rhodotorula diobovata</name>
    <dbReference type="NCBI Taxonomy" id="5288"/>
    <lineage>
        <taxon>Eukaryota</taxon>
        <taxon>Fungi</taxon>
        <taxon>Dikarya</taxon>
        <taxon>Basidiomycota</taxon>
        <taxon>Pucciniomycotina</taxon>
        <taxon>Microbotryomycetes</taxon>
        <taxon>Sporidiobolales</taxon>
        <taxon>Sporidiobolaceae</taxon>
        <taxon>Rhodotorula</taxon>
    </lineage>
</organism>
<dbReference type="AlphaFoldDB" id="A0A5C5FYB1"/>
<dbReference type="OrthoDB" id="265761at2759"/>
<keyword evidence="3" id="KW-1185">Reference proteome</keyword>
<proteinExistence type="inferred from homology"/>
<dbReference type="EMBL" id="SOZI01000047">
    <property type="protein sequence ID" value="TNY21269.1"/>
    <property type="molecule type" value="Genomic_DNA"/>
</dbReference>
<dbReference type="Pfam" id="PF13279">
    <property type="entry name" value="4HBT_2"/>
    <property type="match status" value="1"/>
</dbReference>
<evidence type="ECO:0000313" key="2">
    <source>
        <dbReference type="EMBL" id="TNY21269.1"/>
    </source>
</evidence>
<reference evidence="2 3" key="1">
    <citation type="submission" date="2019-03" db="EMBL/GenBank/DDBJ databases">
        <title>Rhodosporidium diobovatum UCD-FST 08-225 genome sequencing, assembly, and annotation.</title>
        <authorList>
            <person name="Fakankun I.U."/>
            <person name="Fristensky B."/>
            <person name="Levin D.B."/>
        </authorList>
    </citation>
    <scope>NUCLEOTIDE SEQUENCE [LARGE SCALE GENOMIC DNA]</scope>
    <source>
        <strain evidence="2 3">UCD-FST 08-225</strain>
    </source>
</reference>